<evidence type="ECO:0000313" key="2">
    <source>
        <dbReference type="EMBL" id="MBC6491379.1"/>
    </source>
</evidence>
<protein>
    <submittedName>
        <fullName evidence="2">Uncharacterized protein</fullName>
    </submittedName>
</protein>
<evidence type="ECO:0000256" key="1">
    <source>
        <dbReference type="SAM" id="Phobius"/>
    </source>
</evidence>
<feature type="transmembrane region" description="Helical" evidence="1">
    <location>
        <begin position="12"/>
        <end position="31"/>
    </location>
</feature>
<comment type="caution">
    <text evidence="2">The sequence shown here is derived from an EMBL/GenBank/DDBJ whole genome shotgun (WGS) entry which is preliminary data.</text>
</comment>
<feature type="transmembrane region" description="Helical" evidence="1">
    <location>
        <begin position="43"/>
        <end position="64"/>
    </location>
</feature>
<evidence type="ECO:0000313" key="3">
    <source>
        <dbReference type="Proteomes" id="UP000765802"/>
    </source>
</evidence>
<accession>A0ABR7MA27</accession>
<dbReference type="RefSeq" id="WP_187256676.1">
    <property type="nucleotide sequence ID" value="NZ_JBHULF010000014.1"/>
</dbReference>
<dbReference type="EMBL" id="MBUA01000012">
    <property type="protein sequence ID" value="MBC6491379.1"/>
    <property type="molecule type" value="Genomic_DNA"/>
</dbReference>
<organism evidence="2 3">
    <name type="scientific">Flavihumibacter stibioxidans</name>
    <dbReference type="NCBI Taxonomy" id="1834163"/>
    <lineage>
        <taxon>Bacteria</taxon>
        <taxon>Pseudomonadati</taxon>
        <taxon>Bacteroidota</taxon>
        <taxon>Chitinophagia</taxon>
        <taxon>Chitinophagales</taxon>
        <taxon>Chitinophagaceae</taxon>
        <taxon>Flavihumibacter</taxon>
    </lineage>
</organism>
<keyword evidence="1" id="KW-1133">Transmembrane helix</keyword>
<sequence>MEDKIQHYRQPMVTVLGIFLGFLLNGAYGWVGHAFATRRFKETVMAAGLCVCTSLLLIVLFRILNMNYPKDRAEKYYRLTLYLFITGISTAFLSILVIMAESYYLHRTE</sequence>
<keyword evidence="3" id="KW-1185">Reference proteome</keyword>
<proteinExistence type="predicted"/>
<dbReference type="Proteomes" id="UP000765802">
    <property type="component" value="Unassembled WGS sequence"/>
</dbReference>
<reference evidence="2 3" key="1">
    <citation type="submission" date="2016-07" db="EMBL/GenBank/DDBJ databases">
        <title>Genome analysis of Flavihumibacter stibioxidans YS-17.</title>
        <authorList>
            <person name="Shi K."/>
            <person name="Han Y."/>
            <person name="Wang G."/>
        </authorList>
    </citation>
    <scope>NUCLEOTIDE SEQUENCE [LARGE SCALE GENOMIC DNA]</scope>
    <source>
        <strain evidence="2 3">YS-17</strain>
    </source>
</reference>
<keyword evidence="1" id="KW-0812">Transmembrane</keyword>
<keyword evidence="1" id="KW-0472">Membrane</keyword>
<name>A0ABR7MA27_9BACT</name>
<gene>
    <name evidence="2" type="ORF">BC349_10070</name>
</gene>
<feature type="transmembrane region" description="Helical" evidence="1">
    <location>
        <begin position="76"/>
        <end position="100"/>
    </location>
</feature>